<dbReference type="InterPro" id="IPR011990">
    <property type="entry name" value="TPR-like_helical_dom_sf"/>
</dbReference>
<dbReference type="OrthoDB" id="10050400at2759"/>
<dbReference type="CDD" id="cd24145">
    <property type="entry name" value="Mgr3-like"/>
    <property type="match status" value="1"/>
</dbReference>
<organism evidence="2 3">
    <name type="scientific">Pseudocercospora eumusae</name>
    <dbReference type="NCBI Taxonomy" id="321146"/>
    <lineage>
        <taxon>Eukaryota</taxon>
        <taxon>Fungi</taxon>
        <taxon>Dikarya</taxon>
        <taxon>Ascomycota</taxon>
        <taxon>Pezizomycotina</taxon>
        <taxon>Dothideomycetes</taxon>
        <taxon>Dothideomycetidae</taxon>
        <taxon>Mycosphaerellales</taxon>
        <taxon>Mycosphaerellaceae</taxon>
        <taxon>Pseudocercospora</taxon>
    </lineage>
</organism>
<gene>
    <name evidence="2" type="ORF">AC578_6257</name>
</gene>
<evidence type="ECO:0008006" key="4">
    <source>
        <dbReference type="Google" id="ProtNLM"/>
    </source>
</evidence>
<keyword evidence="1" id="KW-0472">Membrane</keyword>
<keyword evidence="1" id="KW-0812">Transmembrane</keyword>
<dbReference type="EMBL" id="LFZN01000199">
    <property type="protein sequence ID" value="KXS95800.1"/>
    <property type="molecule type" value="Genomic_DNA"/>
</dbReference>
<evidence type="ECO:0000313" key="3">
    <source>
        <dbReference type="Proteomes" id="UP000070133"/>
    </source>
</evidence>
<dbReference type="STRING" id="321146.A0A139H011"/>
<reference evidence="2 3" key="1">
    <citation type="submission" date="2015-07" db="EMBL/GenBank/DDBJ databases">
        <title>Comparative genomics of the Sigatoka disease complex on banana suggests a link between parallel evolutionary changes in Pseudocercospora fijiensis and Pseudocercospora eumusae and increased virulence on the banana host.</title>
        <authorList>
            <person name="Chang T.-C."/>
            <person name="Salvucci A."/>
            <person name="Crous P.W."/>
            <person name="Stergiopoulos I."/>
        </authorList>
    </citation>
    <scope>NUCLEOTIDE SEQUENCE [LARGE SCALE GENOMIC DNA]</scope>
    <source>
        <strain evidence="2 3">CBS 114824</strain>
    </source>
</reference>
<keyword evidence="1" id="KW-1133">Transmembrane helix</keyword>
<accession>A0A139H011</accession>
<dbReference type="InterPro" id="IPR040201">
    <property type="entry name" value="Mrg3-like"/>
</dbReference>
<dbReference type="GO" id="GO:0031942">
    <property type="term" value="C:i-AAA complex"/>
    <property type="evidence" value="ECO:0007669"/>
    <property type="project" value="TreeGrafter"/>
</dbReference>
<dbReference type="Proteomes" id="UP000070133">
    <property type="component" value="Unassembled WGS sequence"/>
</dbReference>
<proteinExistence type="predicted"/>
<protein>
    <recommendedName>
        <fullName evidence="4">TPR domain-containing protein</fullName>
    </recommendedName>
</protein>
<evidence type="ECO:0000313" key="2">
    <source>
        <dbReference type="EMBL" id="KXS95800.1"/>
    </source>
</evidence>
<dbReference type="SUPFAM" id="SSF48452">
    <property type="entry name" value="TPR-like"/>
    <property type="match status" value="1"/>
</dbReference>
<comment type="caution">
    <text evidence="2">The sequence shown here is derived from an EMBL/GenBank/DDBJ whole genome shotgun (WGS) entry which is preliminary data.</text>
</comment>
<dbReference type="PANTHER" id="PTHR28142:SF1">
    <property type="entry name" value="MITOCHONDRIAL INNER MEMBRANE I-AAA PROTEASE SUPERCOMPLEX SUBUNIT MGR3-RELATED"/>
    <property type="match status" value="1"/>
</dbReference>
<evidence type="ECO:0000256" key="1">
    <source>
        <dbReference type="SAM" id="Phobius"/>
    </source>
</evidence>
<name>A0A139H011_9PEZI</name>
<keyword evidence="3" id="KW-1185">Reference proteome</keyword>
<sequence length="432" mass="48561">MSARPMILPMPIRQAVRNASTSTRQIHRVPTRPTRPQAIRQSPMRCLNQRRFAGSFTENARELAKNNPLSVTLAAVAILVGAGGVLYANYLYQNYIIASFHKYPEEVAKKLRRALYYTNIDLQPKEALKYYKQALTIAEEIQMDPFSDEIIGVKIQIAKLFEDVNHWGKAIEVLERTRVDNLAWLEQYGVLERNKMRRTAVLAKTVGISVKLGELYGHPAIWDRDMAQERLLWAVETVLKEQQRRIDENVKDEEEGKWMSNDEIGGALEALAHSYEAKDQHYLAAPLFLQALSLHPPKSCHQVVLMNNLASSLAQQSPRAAREAQAYATSKNISERPTGPAATRESMIDNAKIWAQKAIEVAAAIQPPERNEECDIGCAVATHNLGEFAEMSKDVALAEKKYKEAISISRAIGFQEGVEQSSARLRQLEKAA</sequence>
<feature type="transmembrane region" description="Helical" evidence="1">
    <location>
        <begin position="71"/>
        <end position="92"/>
    </location>
</feature>
<dbReference type="GO" id="GO:0006515">
    <property type="term" value="P:protein quality control for misfolded or incompletely synthesized proteins"/>
    <property type="evidence" value="ECO:0007669"/>
    <property type="project" value="TreeGrafter"/>
</dbReference>
<dbReference type="GO" id="GO:0051787">
    <property type="term" value="F:misfolded protein binding"/>
    <property type="evidence" value="ECO:0007669"/>
    <property type="project" value="TreeGrafter"/>
</dbReference>
<dbReference type="Gene3D" id="1.25.40.10">
    <property type="entry name" value="Tetratricopeptide repeat domain"/>
    <property type="match status" value="1"/>
</dbReference>
<dbReference type="PANTHER" id="PTHR28142">
    <property type="entry name" value="MITOCHONDRIAL INNER MEMBRANE I-AAA PROTEASE SUPERCOMPLEX SUBUNIT MGR3-RELATED"/>
    <property type="match status" value="1"/>
</dbReference>
<dbReference type="AlphaFoldDB" id="A0A139H011"/>